<gene>
    <name evidence="1" type="ORF">HW555_001393</name>
</gene>
<proteinExistence type="predicted"/>
<evidence type="ECO:0000313" key="2">
    <source>
        <dbReference type="Proteomes" id="UP000648187"/>
    </source>
</evidence>
<sequence length="100" mass="11651">MNQNHRNQQNNSVVISCRYHLSHGRGRQTADFVDFLCTHAITIQVCLLDSTDVFEMPVGLLIRLCCCLFKLCDEDNDREREAVYNRPYQRGRVDITPEHP</sequence>
<name>A0A835L8W1_SPOEX</name>
<evidence type="ECO:0000313" key="1">
    <source>
        <dbReference type="EMBL" id="KAF9423089.1"/>
    </source>
</evidence>
<reference evidence="1" key="1">
    <citation type="submission" date="2020-08" db="EMBL/GenBank/DDBJ databases">
        <title>Spodoptera exigua strain:BAW_Kor-Di-RS1 Genome sequencing and assembly.</title>
        <authorList>
            <person name="Kim J."/>
            <person name="Nam H.Y."/>
            <person name="Kwon M."/>
            <person name="Choi J.H."/>
            <person name="Cho S.R."/>
            <person name="Kim G.-H."/>
        </authorList>
    </citation>
    <scope>NUCLEOTIDE SEQUENCE</scope>
    <source>
        <strain evidence="1">BAW_Kor-Di-RS1</strain>
        <tissue evidence="1">Whole-body</tissue>
    </source>
</reference>
<dbReference type="EMBL" id="JACKWZ010000011">
    <property type="protein sequence ID" value="KAF9423089.1"/>
    <property type="molecule type" value="Genomic_DNA"/>
</dbReference>
<dbReference type="Proteomes" id="UP000648187">
    <property type="component" value="Unassembled WGS sequence"/>
</dbReference>
<protein>
    <submittedName>
        <fullName evidence="1">Uncharacterized protein</fullName>
    </submittedName>
</protein>
<comment type="caution">
    <text evidence="1">The sequence shown here is derived from an EMBL/GenBank/DDBJ whole genome shotgun (WGS) entry which is preliminary data.</text>
</comment>
<dbReference type="PROSITE" id="PS51257">
    <property type="entry name" value="PROKAR_LIPOPROTEIN"/>
    <property type="match status" value="1"/>
</dbReference>
<accession>A0A835L8W1</accession>
<dbReference type="AlphaFoldDB" id="A0A835L8W1"/>
<keyword evidence="2" id="KW-1185">Reference proteome</keyword>
<organism evidence="1 2">
    <name type="scientific">Spodoptera exigua</name>
    <name type="common">Beet armyworm</name>
    <name type="synonym">Noctua fulgens</name>
    <dbReference type="NCBI Taxonomy" id="7107"/>
    <lineage>
        <taxon>Eukaryota</taxon>
        <taxon>Metazoa</taxon>
        <taxon>Ecdysozoa</taxon>
        <taxon>Arthropoda</taxon>
        <taxon>Hexapoda</taxon>
        <taxon>Insecta</taxon>
        <taxon>Pterygota</taxon>
        <taxon>Neoptera</taxon>
        <taxon>Endopterygota</taxon>
        <taxon>Lepidoptera</taxon>
        <taxon>Glossata</taxon>
        <taxon>Ditrysia</taxon>
        <taxon>Noctuoidea</taxon>
        <taxon>Noctuidae</taxon>
        <taxon>Amphipyrinae</taxon>
        <taxon>Spodoptera</taxon>
    </lineage>
</organism>